<evidence type="ECO:0000256" key="2">
    <source>
        <dbReference type="ARBA" id="ARBA00023015"/>
    </source>
</evidence>
<keyword evidence="3" id="KW-0238">DNA-binding</keyword>
<dbReference type="Pfam" id="PF13377">
    <property type="entry name" value="Peripla_BP_3"/>
    <property type="match status" value="1"/>
</dbReference>
<keyword evidence="2" id="KW-0805">Transcription regulation</keyword>
<dbReference type="InterPro" id="IPR046335">
    <property type="entry name" value="LacI/GalR-like_sensor"/>
</dbReference>
<reference evidence="6" key="1">
    <citation type="submission" date="2024-06" db="EMBL/GenBank/DDBJ databases">
        <title>Draft Genome Sequence of Deinococcus sonorensis Type Strain KR-87, a Biofilm Producing Representative of the Genus Deinococcus.</title>
        <authorList>
            <person name="Boren L.S."/>
            <person name="Grosso R.A."/>
            <person name="Hugenberg-Cox A.N."/>
            <person name="Hill J.T.E."/>
            <person name="Albert C.M."/>
            <person name="Tuohy J.M."/>
        </authorList>
    </citation>
    <scope>NUCLEOTIDE SEQUENCE</scope>
    <source>
        <strain evidence="6">KR-87</strain>
        <plasmid evidence="6">pDson04</plasmid>
    </source>
</reference>
<dbReference type="EMBL" id="CP158296">
    <property type="protein sequence ID" value="XBV83288.1"/>
    <property type="molecule type" value="Genomic_DNA"/>
</dbReference>
<name>A0AAU7U479_9DEIO</name>
<evidence type="ECO:0000256" key="3">
    <source>
        <dbReference type="ARBA" id="ARBA00023125"/>
    </source>
</evidence>
<feature type="domain" description="HTH gntR-type" evidence="5">
    <location>
        <begin position="6"/>
        <end position="74"/>
    </location>
</feature>
<dbReference type="PROSITE" id="PS50949">
    <property type="entry name" value="HTH_GNTR"/>
    <property type="match status" value="1"/>
</dbReference>
<dbReference type="PRINTS" id="PR00035">
    <property type="entry name" value="HTHGNTR"/>
</dbReference>
<dbReference type="SUPFAM" id="SSF46785">
    <property type="entry name" value="Winged helix' DNA-binding domain"/>
    <property type="match status" value="1"/>
</dbReference>
<evidence type="ECO:0000256" key="1">
    <source>
        <dbReference type="ARBA" id="ARBA00022491"/>
    </source>
</evidence>
<protein>
    <submittedName>
        <fullName evidence="6">GntR family transcriptional regulator</fullName>
    </submittedName>
</protein>
<sequence>MLTVAAHLYERIVSSVLDDLRAGRLRPGDRVPSEHELARIFEVSRITSRRALEVLASARVVDRVQGRGTFVAPDLPDLERVGATLGLSPEPAPDAPTVPGVRFNLLGLVLPDFNESYGLQLVYTIESRASALGLDLILKRTYGVRENEDRAITRLVARGVDGLIVFPVHGEHYNPVLLKVVLDSFPVVLIDRYLRGIPAQAVVTDNHAAAAALTQHLIELGHREIAFVSPPLENTSALEERYAGWSAALTDHGLLSRTGSVLSNLKSTLPTRLHPANIAADRGLLEEFVRTTGATAFVCAEYNLALQLINILSGLGRRVPEDVSVACFDAPFDPLASPDEPTFFTHIRQNEAEMGEVAVGQVLARLRGETPPTLTHVPFRLIPGRSTAAPRR</sequence>
<gene>
    <name evidence="6" type="ORF">ABOD76_00765</name>
</gene>
<dbReference type="RefSeq" id="WP_350240683.1">
    <property type="nucleotide sequence ID" value="NZ_CP158296.1"/>
</dbReference>
<dbReference type="PANTHER" id="PTHR30146:SF95">
    <property type="entry name" value="RIBOSE OPERON REPRESSOR"/>
    <property type="match status" value="1"/>
</dbReference>
<accession>A0AAU7U479</accession>
<dbReference type="InterPro" id="IPR036390">
    <property type="entry name" value="WH_DNA-bd_sf"/>
</dbReference>
<organism evidence="6">
    <name type="scientific">Deinococcus sonorensis KR-87</name>
    <dbReference type="NCBI Taxonomy" id="694439"/>
    <lineage>
        <taxon>Bacteria</taxon>
        <taxon>Thermotogati</taxon>
        <taxon>Deinococcota</taxon>
        <taxon>Deinococci</taxon>
        <taxon>Deinococcales</taxon>
        <taxon>Deinococcaceae</taxon>
        <taxon>Deinococcus</taxon>
    </lineage>
</organism>
<dbReference type="CDD" id="cd06267">
    <property type="entry name" value="PBP1_LacI_sugar_binding-like"/>
    <property type="match status" value="1"/>
</dbReference>
<evidence type="ECO:0000256" key="4">
    <source>
        <dbReference type="ARBA" id="ARBA00023163"/>
    </source>
</evidence>
<proteinExistence type="predicted"/>
<geneLocation type="plasmid" evidence="6">
    <name>pDson04</name>
</geneLocation>
<evidence type="ECO:0000313" key="6">
    <source>
        <dbReference type="EMBL" id="XBV83288.1"/>
    </source>
</evidence>
<keyword evidence="4" id="KW-0804">Transcription</keyword>
<dbReference type="AlphaFoldDB" id="A0AAU7U479"/>
<dbReference type="Pfam" id="PF00392">
    <property type="entry name" value="GntR"/>
    <property type="match status" value="1"/>
</dbReference>
<dbReference type="InterPro" id="IPR028082">
    <property type="entry name" value="Peripla_BP_I"/>
</dbReference>
<dbReference type="GO" id="GO:0003700">
    <property type="term" value="F:DNA-binding transcription factor activity"/>
    <property type="evidence" value="ECO:0007669"/>
    <property type="project" value="InterPro"/>
</dbReference>
<dbReference type="SUPFAM" id="SSF53822">
    <property type="entry name" value="Periplasmic binding protein-like I"/>
    <property type="match status" value="1"/>
</dbReference>
<dbReference type="InterPro" id="IPR000524">
    <property type="entry name" value="Tscrpt_reg_HTH_GntR"/>
</dbReference>
<dbReference type="Gene3D" id="1.10.10.10">
    <property type="entry name" value="Winged helix-like DNA-binding domain superfamily/Winged helix DNA-binding domain"/>
    <property type="match status" value="1"/>
</dbReference>
<evidence type="ECO:0000259" key="5">
    <source>
        <dbReference type="PROSITE" id="PS50949"/>
    </source>
</evidence>
<dbReference type="CDD" id="cd07377">
    <property type="entry name" value="WHTH_GntR"/>
    <property type="match status" value="1"/>
</dbReference>
<keyword evidence="1" id="KW-0678">Repressor</keyword>
<dbReference type="GO" id="GO:0000976">
    <property type="term" value="F:transcription cis-regulatory region binding"/>
    <property type="evidence" value="ECO:0007669"/>
    <property type="project" value="TreeGrafter"/>
</dbReference>
<dbReference type="PANTHER" id="PTHR30146">
    <property type="entry name" value="LACI-RELATED TRANSCRIPTIONAL REPRESSOR"/>
    <property type="match status" value="1"/>
</dbReference>
<keyword evidence="6" id="KW-0614">Plasmid</keyword>
<dbReference type="KEGG" id="dsc:ABOD76_00765"/>
<dbReference type="SMART" id="SM00345">
    <property type="entry name" value="HTH_GNTR"/>
    <property type="match status" value="1"/>
</dbReference>
<dbReference type="InterPro" id="IPR036388">
    <property type="entry name" value="WH-like_DNA-bd_sf"/>
</dbReference>
<dbReference type="Gene3D" id="3.40.50.2300">
    <property type="match status" value="2"/>
</dbReference>